<feature type="domain" description="PDZ" evidence="2">
    <location>
        <begin position="31"/>
        <end position="101"/>
    </location>
</feature>
<evidence type="ECO:0000256" key="1">
    <source>
        <dbReference type="SAM" id="SignalP"/>
    </source>
</evidence>
<proteinExistence type="predicted"/>
<sequence length="447" mass="50146">MKTAKLVSATLCIIFVFLTALSEPAVGQERGSIGMELLDGEWGVEIGRLRKDGPGLNAGLRTKDRIRTVNNRTVARVADVAQVLKNITVGDKIEITVNVVGKYFDVVLVADKTPTKFDLVRLLRNDNKSLVEKDPVIVNSDDCPARKVAVRGGYQTIQETCKADFPLIGASLRNFEARLPGYNGISSTLQITKIRENGPLQAAGLQVGDLIFGCNHSRTLRIPAVQNCMEHAREGLIYDFNVYRQGTPAVERIKITLSKDTVGNCNVADISGNDLLSGKCGHLLKREPWPYLRVIDGKPPFSEKDYFATQRAMVLHYVTLFFSQCKSHLPANAASYQHNKDVHIGTIDYIWRMDHMIFKSVYDYTMKLHPGLYNQYTEVAEVLYGEYFKEWKAYNKMGSPNEELHTYMKLVEIRADEVKHDLDLMFQVDGCSGSTLTRFRQGLEALG</sequence>
<dbReference type="OrthoDB" id="9778516at2"/>
<dbReference type="Proteomes" id="UP000198615">
    <property type="component" value="Unassembled WGS sequence"/>
</dbReference>
<evidence type="ECO:0000259" key="2">
    <source>
        <dbReference type="SMART" id="SM00228"/>
    </source>
</evidence>
<gene>
    <name evidence="3" type="ORF">SAMN05660686_04982</name>
</gene>
<dbReference type="AlphaFoldDB" id="A0A8G2BMT5"/>
<dbReference type="Gene3D" id="2.30.42.10">
    <property type="match status" value="2"/>
</dbReference>
<feature type="signal peptide" evidence="1">
    <location>
        <begin position="1"/>
        <end position="22"/>
    </location>
</feature>
<organism evidence="3 4">
    <name type="scientific">Thalassobaculum litoreum DSM 18839</name>
    <dbReference type="NCBI Taxonomy" id="1123362"/>
    <lineage>
        <taxon>Bacteria</taxon>
        <taxon>Pseudomonadati</taxon>
        <taxon>Pseudomonadota</taxon>
        <taxon>Alphaproteobacteria</taxon>
        <taxon>Rhodospirillales</taxon>
        <taxon>Thalassobaculaceae</taxon>
        <taxon>Thalassobaculum</taxon>
    </lineage>
</organism>
<reference evidence="3 4" key="1">
    <citation type="submission" date="2016-10" db="EMBL/GenBank/DDBJ databases">
        <authorList>
            <person name="Varghese N."/>
            <person name="Submissions S."/>
        </authorList>
    </citation>
    <scope>NUCLEOTIDE SEQUENCE [LARGE SCALE GENOMIC DNA]</scope>
    <source>
        <strain evidence="3 4">DSM 18839</strain>
    </source>
</reference>
<dbReference type="Pfam" id="PF13180">
    <property type="entry name" value="PDZ_2"/>
    <property type="match status" value="1"/>
</dbReference>
<dbReference type="InterPro" id="IPR036034">
    <property type="entry name" value="PDZ_sf"/>
</dbReference>
<evidence type="ECO:0000313" key="3">
    <source>
        <dbReference type="EMBL" id="SDG60009.1"/>
    </source>
</evidence>
<comment type="caution">
    <text evidence="3">The sequence shown here is derived from an EMBL/GenBank/DDBJ whole genome shotgun (WGS) entry which is preliminary data.</text>
</comment>
<dbReference type="SMART" id="SM00228">
    <property type="entry name" value="PDZ"/>
    <property type="match status" value="2"/>
</dbReference>
<feature type="chain" id="PRO_5034997515" description="PDZ domain-containing protein" evidence="1">
    <location>
        <begin position="23"/>
        <end position="447"/>
    </location>
</feature>
<dbReference type="InterPro" id="IPR001478">
    <property type="entry name" value="PDZ"/>
</dbReference>
<accession>A0A8G2BMT5</accession>
<dbReference type="SUPFAM" id="SSF50156">
    <property type="entry name" value="PDZ domain-like"/>
    <property type="match status" value="2"/>
</dbReference>
<name>A0A8G2BMT5_9PROT</name>
<dbReference type="RefSeq" id="WP_139189481.1">
    <property type="nucleotide sequence ID" value="NZ_FNBW01000031.1"/>
</dbReference>
<dbReference type="EMBL" id="FNBW01000031">
    <property type="protein sequence ID" value="SDG60009.1"/>
    <property type="molecule type" value="Genomic_DNA"/>
</dbReference>
<keyword evidence="4" id="KW-1185">Reference proteome</keyword>
<protein>
    <recommendedName>
        <fullName evidence="2">PDZ domain-containing protein</fullName>
    </recommendedName>
</protein>
<keyword evidence="1" id="KW-0732">Signal</keyword>
<feature type="domain" description="PDZ" evidence="2">
    <location>
        <begin position="166"/>
        <end position="246"/>
    </location>
</feature>
<evidence type="ECO:0000313" key="4">
    <source>
        <dbReference type="Proteomes" id="UP000198615"/>
    </source>
</evidence>